<evidence type="ECO:0000313" key="1">
    <source>
        <dbReference type="EMBL" id="MED6133055.1"/>
    </source>
</evidence>
<dbReference type="EMBL" id="JASCZI010060504">
    <property type="protein sequence ID" value="MED6133055.1"/>
    <property type="molecule type" value="Genomic_DNA"/>
</dbReference>
<accession>A0ABU6SAK8</accession>
<sequence length="52" mass="5752">MDTLEFNQLNSHGTDMMQVISLIGMTDARRSLCSLMAMPKGNMECPNCTALE</sequence>
<evidence type="ECO:0000313" key="2">
    <source>
        <dbReference type="Proteomes" id="UP001341840"/>
    </source>
</evidence>
<comment type="caution">
    <text evidence="1">The sequence shown here is derived from an EMBL/GenBank/DDBJ whole genome shotgun (WGS) entry which is preliminary data.</text>
</comment>
<gene>
    <name evidence="1" type="ORF">PIB30_024734</name>
</gene>
<protein>
    <submittedName>
        <fullName evidence="1">Uncharacterized protein</fullName>
    </submittedName>
</protein>
<dbReference type="Proteomes" id="UP001341840">
    <property type="component" value="Unassembled WGS sequence"/>
</dbReference>
<organism evidence="1 2">
    <name type="scientific">Stylosanthes scabra</name>
    <dbReference type="NCBI Taxonomy" id="79078"/>
    <lineage>
        <taxon>Eukaryota</taxon>
        <taxon>Viridiplantae</taxon>
        <taxon>Streptophyta</taxon>
        <taxon>Embryophyta</taxon>
        <taxon>Tracheophyta</taxon>
        <taxon>Spermatophyta</taxon>
        <taxon>Magnoliopsida</taxon>
        <taxon>eudicotyledons</taxon>
        <taxon>Gunneridae</taxon>
        <taxon>Pentapetalae</taxon>
        <taxon>rosids</taxon>
        <taxon>fabids</taxon>
        <taxon>Fabales</taxon>
        <taxon>Fabaceae</taxon>
        <taxon>Papilionoideae</taxon>
        <taxon>50 kb inversion clade</taxon>
        <taxon>dalbergioids sensu lato</taxon>
        <taxon>Dalbergieae</taxon>
        <taxon>Pterocarpus clade</taxon>
        <taxon>Stylosanthes</taxon>
    </lineage>
</organism>
<reference evidence="1 2" key="1">
    <citation type="journal article" date="2023" name="Plants (Basel)">
        <title>Bridging the Gap: Combining Genomics and Transcriptomics Approaches to Understand Stylosanthes scabra, an Orphan Legume from the Brazilian Caatinga.</title>
        <authorList>
            <person name="Ferreira-Neto J.R.C."/>
            <person name="da Silva M.D."/>
            <person name="Binneck E."/>
            <person name="de Melo N.F."/>
            <person name="da Silva R.H."/>
            <person name="de Melo A.L.T.M."/>
            <person name="Pandolfi V."/>
            <person name="Bustamante F.O."/>
            <person name="Brasileiro-Vidal A.C."/>
            <person name="Benko-Iseppon A.M."/>
        </authorList>
    </citation>
    <scope>NUCLEOTIDE SEQUENCE [LARGE SCALE GENOMIC DNA]</scope>
    <source>
        <tissue evidence="1">Leaves</tissue>
    </source>
</reference>
<keyword evidence="2" id="KW-1185">Reference proteome</keyword>
<proteinExistence type="predicted"/>
<name>A0ABU6SAK8_9FABA</name>